<organism evidence="2 3">
    <name type="scientific">Lichenibacterium ramalinae</name>
    <dbReference type="NCBI Taxonomy" id="2316527"/>
    <lineage>
        <taxon>Bacteria</taxon>
        <taxon>Pseudomonadati</taxon>
        <taxon>Pseudomonadota</taxon>
        <taxon>Alphaproteobacteria</taxon>
        <taxon>Hyphomicrobiales</taxon>
        <taxon>Lichenihabitantaceae</taxon>
        <taxon>Lichenibacterium</taxon>
    </lineage>
</organism>
<evidence type="ECO:0000256" key="1">
    <source>
        <dbReference type="SAM" id="MobiDB-lite"/>
    </source>
</evidence>
<feature type="compositionally biased region" description="Basic and acidic residues" evidence="1">
    <location>
        <begin position="50"/>
        <end position="61"/>
    </location>
</feature>
<accession>A0A4Q2R9E6</accession>
<evidence type="ECO:0000313" key="2">
    <source>
        <dbReference type="EMBL" id="RYB01458.1"/>
    </source>
</evidence>
<protein>
    <submittedName>
        <fullName evidence="2">Uncharacterized protein</fullName>
    </submittedName>
</protein>
<reference evidence="2 3" key="2">
    <citation type="submission" date="2019-02" db="EMBL/GenBank/DDBJ databases">
        <title>'Lichenibacterium ramalinii' gen. nov. sp. nov., 'Lichenibacterium minor' gen. nov. sp. nov.</title>
        <authorList>
            <person name="Pankratov T."/>
        </authorList>
    </citation>
    <scope>NUCLEOTIDE SEQUENCE [LARGE SCALE GENOMIC DNA]</scope>
    <source>
        <strain evidence="2 3">RmlP001</strain>
    </source>
</reference>
<sequence>MNFAIALSPSLELGFRRLVRRRKARELPSRVDLLQDPLLQGLASPTEVRNSLDQRPGDNHRTVLVSDDDVIR</sequence>
<keyword evidence="3" id="KW-1185">Reference proteome</keyword>
<gene>
    <name evidence="2" type="ORF">D3272_25940</name>
</gene>
<name>A0A4Q2R9E6_9HYPH</name>
<dbReference type="Proteomes" id="UP000289411">
    <property type="component" value="Unassembled WGS sequence"/>
</dbReference>
<comment type="caution">
    <text evidence="2">The sequence shown here is derived from an EMBL/GenBank/DDBJ whole genome shotgun (WGS) entry which is preliminary data.</text>
</comment>
<dbReference type="EMBL" id="QYBC01000039">
    <property type="protein sequence ID" value="RYB01458.1"/>
    <property type="molecule type" value="Genomic_DNA"/>
</dbReference>
<feature type="region of interest" description="Disordered" evidence="1">
    <location>
        <begin position="47"/>
        <end position="72"/>
    </location>
</feature>
<dbReference type="AlphaFoldDB" id="A0A4Q2R9E6"/>
<reference evidence="2 3" key="1">
    <citation type="submission" date="2018-09" db="EMBL/GenBank/DDBJ databases">
        <authorList>
            <person name="Grouzdev D.S."/>
            <person name="Krutkina M.S."/>
        </authorList>
    </citation>
    <scope>NUCLEOTIDE SEQUENCE [LARGE SCALE GENOMIC DNA]</scope>
    <source>
        <strain evidence="2 3">RmlP001</strain>
    </source>
</reference>
<proteinExistence type="predicted"/>
<evidence type="ECO:0000313" key="3">
    <source>
        <dbReference type="Proteomes" id="UP000289411"/>
    </source>
</evidence>